<dbReference type="AlphaFoldDB" id="A0A420F7D3"/>
<dbReference type="PANTHER" id="PTHR45633">
    <property type="entry name" value="60 KDA HEAT SHOCK PROTEIN, MITOCHONDRIAL"/>
    <property type="match status" value="1"/>
</dbReference>
<dbReference type="SUPFAM" id="SSF54849">
    <property type="entry name" value="GroEL-intermediate domain like"/>
    <property type="match status" value="1"/>
</dbReference>
<comment type="similarity">
    <text evidence="1 3">Belongs to the chaperonin (HSP60) family.</text>
</comment>
<dbReference type="GO" id="GO:0140662">
    <property type="term" value="F:ATP-dependent protein folding chaperone"/>
    <property type="evidence" value="ECO:0007669"/>
    <property type="project" value="InterPro"/>
</dbReference>
<dbReference type="OrthoDB" id="3329536at2"/>
<accession>A0A420F7D3</accession>
<dbReference type="CDD" id="cd03344">
    <property type="entry name" value="GroEL"/>
    <property type="match status" value="1"/>
</dbReference>
<dbReference type="NCBIfam" id="NF009489">
    <property type="entry name" value="PRK12851.1"/>
    <property type="match status" value="1"/>
</dbReference>
<comment type="caution">
    <text evidence="5">The sequence shown here is derived from an EMBL/GenBank/DDBJ whole genome shotgun (WGS) entry which is preliminary data.</text>
</comment>
<dbReference type="InterPro" id="IPR027413">
    <property type="entry name" value="GROEL-like_equatorial_sf"/>
</dbReference>
<dbReference type="SUPFAM" id="SSF48592">
    <property type="entry name" value="GroEL equatorial domain-like"/>
    <property type="match status" value="1"/>
</dbReference>
<dbReference type="EMBL" id="RAQQ01000002">
    <property type="protein sequence ID" value="RKF28848.1"/>
    <property type="molecule type" value="Genomic_DNA"/>
</dbReference>
<evidence type="ECO:0000256" key="4">
    <source>
        <dbReference type="RuleBase" id="RU000419"/>
    </source>
</evidence>
<comment type="function">
    <text evidence="4">Together with its co-chaperonin GroES, plays an essential role in assisting protein folding. The GroEL-GroES system forms a nano-cage that allows encapsulation of the non-native substrate proteins and provides a physical environment optimized to promote and accelerate protein folding.</text>
</comment>
<dbReference type="Pfam" id="PF00118">
    <property type="entry name" value="Cpn60_TCP1"/>
    <property type="match status" value="1"/>
</dbReference>
<dbReference type="GO" id="GO:0005524">
    <property type="term" value="F:ATP binding"/>
    <property type="evidence" value="ECO:0007669"/>
    <property type="project" value="InterPro"/>
</dbReference>
<dbReference type="NCBIfam" id="NF009487">
    <property type="entry name" value="PRK12849.1"/>
    <property type="match status" value="1"/>
</dbReference>
<dbReference type="PRINTS" id="PR00298">
    <property type="entry name" value="CHAPERONIN60"/>
</dbReference>
<gene>
    <name evidence="5" type="ORF">D7I43_03710</name>
</gene>
<protein>
    <recommendedName>
        <fullName evidence="4">60 kDa chaperonin</fullName>
    </recommendedName>
</protein>
<name>A0A420F7D3_9ACTN</name>
<dbReference type="InterPro" id="IPR027409">
    <property type="entry name" value="GroEL-like_apical_dom_sf"/>
</dbReference>
<reference evidence="5 6" key="1">
    <citation type="journal article" date="2018" name="Int. J. Syst. Evol. Microbiol.">
        <title>Micromonospora globbae sp. nov., an endophytic actinomycete isolated from roots of Globba winitii C. H. Wright.</title>
        <authorList>
            <person name="Kuncharoen N."/>
            <person name="Pittayakhajonwut P."/>
            <person name="Tanasupawat S."/>
        </authorList>
    </citation>
    <scope>NUCLEOTIDE SEQUENCE [LARGE SCALE GENOMIC DNA]</scope>
    <source>
        <strain evidence="5 6">WPS1-2</strain>
    </source>
</reference>
<dbReference type="NCBIfam" id="NF000592">
    <property type="entry name" value="PRK00013.1"/>
    <property type="match status" value="1"/>
</dbReference>
<dbReference type="SUPFAM" id="SSF52029">
    <property type="entry name" value="GroEL apical domain-like"/>
    <property type="match status" value="1"/>
</dbReference>
<dbReference type="InterPro" id="IPR001844">
    <property type="entry name" value="Cpn60/GroEL"/>
</dbReference>
<comment type="subunit">
    <text evidence="4">Forms a cylinder of 14 subunits composed of two heptameric rings stacked back-to-back. Interacts with the co-chaperonin GroES.</text>
</comment>
<evidence type="ECO:0000256" key="2">
    <source>
        <dbReference type="ARBA" id="ARBA00023186"/>
    </source>
</evidence>
<evidence type="ECO:0000313" key="6">
    <source>
        <dbReference type="Proteomes" id="UP000285744"/>
    </source>
</evidence>
<dbReference type="GO" id="GO:0042026">
    <property type="term" value="P:protein refolding"/>
    <property type="evidence" value="ECO:0007669"/>
    <property type="project" value="InterPro"/>
</dbReference>
<dbReference type="GO" id="GO:0009408">
    <property type="term" value="P:response to heat"/>
    <property type="evidence" value="ECO:0007669"/>
    <property type="project" value="UniProtKB-ARBA"/>
</dbReference>
<dbReference type="RefSeq" id="WP_120326935.1">
    <property type="nucleotide sequence ID" value="NZ_RAQQ01000002.1"/>
</dbReference>
<evidence type="ECO:0000313" key="5">
    <source>
        <dbReference type="EMBL" id="RKF28848.1"/>
    </source>
</evidence>
<proteinExistence type="inferred from homology"/>
<dbReference type="Gene3D" id="3.30.260.10">
    <property type="entry name" value="TCP-1-like chaperonin intermediate domain"/>
    <property type="match status" value="1"/>
</dbReference>
<dbReference type="NCBIfam" id="NF009488">
    <property type="entry name" value="PRK12850.1"/>
    <property type="match status" value="1"/>
</dbReference>
<dbReference type="Gene3D" id="3.50.7.10">
    <property type="entry name" value="GroEL"/>
    <property type="match status" value="1"/>
</dbReference>
<sequence>MPEILFAESARRRLRAGVDALAEAAAVTLGPRGRTVVLARPAGPPRVTSDGAEVAAALTLDDPYADLGRRLVRAAAEVTRREAGGGGTTAVVLVQAMARHGLRAVAAGASPVAVRRGMDAAVDAVRAHLRREARPVAGFADLAAVATTAAGDREVGELVAAAWEKVGPDGVVTVEEWDATGTEADLLDGMRLPGGYLSPYMVTDPQRTVAVLDDPYVLAHDGRIGAVAEFLPLLRQVVATGRPLLVIAEDVVDDALATLLLNNVEDSFRSVAVRATELGETRRETLRDVAALTGGELVTPEAGLRLADVGLGMLGEARRVVVTRTDTTIVGGAGTEAARHRRVAGIRAQLAAATSDWERERHRLRIARLSGGVCVLRVGGHTEVERRARGQRVAEALAAARGAARDGVVAGGGSALVKARAVLAALPASGDERAGVEVVRHALGEPLRRIAANGGADGASVAERVADLPGHVGYDARTGDYRDLLGEGVGDPVGVVLRALEAAASVTGMLLTTEAAVTGTVSSRVVDFHVGHRHGEDGHHHPH</sequence>
<keyword evidence="2" id="KW-0143">Chaperone</keyword>
<dbReference type="Gene3D" id="1.10.560.10">
    <property type="entry name" value="GroEL-like equatorial domain"/>
    <property type="match status" value="1"/>
</dbReference>
<evidence type="ECO:0000256" key="1">
    <source>
        <dbReference type="ARBA" id="ARBA00006607"/>
    </source>
</evidence>
<organism evidence="5 6">
    <name type="scientific">Micromonospora globbae</name>
    <dbReference type="NCBI Taxonomy" id="1894969"/>
    <lineage>
        <taxon>Bacteria</taxon>
        <taxon>Bacillati</taxon>
        <taxon>Actinomycetota</taxon>
        <taxon>Actinomycetes</taxon>
        <taxon>Micromonosporales</taxon>
        <taxon>Micromonosporaceae</taxon>
        <taxon>Micromonospora</taxon>
    </lineage>
</organism>
<dbReference type="Proteomes" id="UP000285744">
    <property type="component" value="Unassembled WGS sequence"/>
</dbReference>
<dbReference type="InterPro" id="IPR027410">
    <property type="entry name" value="TCP-1-like_intermed_sf"/>
</dbReference>
<dbReference type="InterPro" id="IPR002423">
    <property type="entry name" value="Cpn60/GroEL/TCP-1"/>
</dbReference>
<evidence type="ECO:0000256" key="3">
    <source>
        <dbReference type="RuleBase" id="RU000418"/>
    </source>
</evidence>
<dbReference type="FunFam" id="3.50.7.10:FF:000001">
    <property type="entry name" value="60 kDa chaperonin"/>
    <property type="match status" value="1"/>
</dbReference>